<feature type="repeat" description="PPR" evidence="3">
    <location>
        <begin position="194"/>
        <end position="228"/>
    </location>
</feature>
<evidence type="ECO:0000256" key="1">
    <source>
        <dbReference type="ARBA" id="ARBA00007626"/>
    </source>
</evidence>
<dbReference type="PANTHER" id="PTHR47933">
    <property type="entry name" value="PENTATRICOPEPTIDE REPEAT-CONTAINING PROTEIN 1, MITOCHONDRIAL"/>
    <property type="match status" value="1"/>
</dbReference>
<dbReference type="InterPro" id="IPR011990">
    <property type="entry name" value="TPR-like_helical_dom_sf"/>
</dbReference>
<feature type="region of interest" description="Disordered" evidence="4">
    <location>
        <begin position="57"/>
        <end position="87"/>
    </location>
</feature>
<accession>A0AA86SC85</accession>
<keyword evidence="2" id="KW-0677">Repeat</keyword>
<organism evidence="6 7">
    <name type="scientific">Sphenostylis stenocarpa</name>
    <dbReference type="NCBI Taxonomy" id="92480"/>
    <lineage>
        <taxon>Eukaryota</taxon>
        <taxon>Viridiplantae</taxon>
        <taxon>Streptophyta</taxon>
        <taxon>Embryophyta</taxon>
        <taxon>Tracheophyta</taxon>
        <taxon>Spermatophyta</taxon>
        <taxon>Magnoliopsida</taxon>
        <taxon>eudicotyledons</taxon>
        <taxon>Gunneridae</taxon>
        <taxon>Pentapetalae</taxon>
        <taxon>rosids</taxon>
        <taxon>fabids</taxon>
        <taxon>Fabales</taxon>
        <taxon>Fabaceae</taxon>
        <taxon>Papilionoideae</taxon>
        <taxon>50 kb inversion clade</taxon>
        <taxon>NPAAA clade</taxon>
        <taxon>indigoferoid/millettioid clade</taxon>
        <taxon>Phaseoleae</taxon>
        <taxon>Sphenostylis</taxon>
    </lineage>
</organism>
<dbReference type="Pfam" id="PF23276">
    <property type="entry name" value="TPR_24"/>
    <property type="match status" value="1"/>
</dbReference>
<feature type="repeat" description="PPR" evidence="3">
    <location>
        <begin position="406"/>
        <end position="440"/>
    </location>
</feature>
<evidence type="ECO:0000259" key="5">
    <source>
        <dbReference type="Pfam" id="PF23276"/>
    </source>
</evidence>
<evidence type="ECO:0000313" key="7">
    <source>
        <dbReference type="Proteomes" id="UP001189624"/>
    </source>
</evidence>
<dbReference type="Pfam" id="PF13041">
    <property type="entry name" value="PPR_2"/>
    <property type="match status" value="1"/>
</dbReference>
<dbReference type="PANTHER" id="PTHR47933:SF14">
    <property type="entry name" value="PENTATRICOPEPTIDE REPEAT (PPR) SUPERFAMILY PROTEIN"/>
    <property type="match status" value="1"/>
</dbReference>
<feature type="domain" description="Pentatricopeptide repeat-containing protein-mitochondrial" evidence="5">
    <location>
        <begin position="182"/>
        <end position="284"/>
    </location>
</feature>
<protein>
    <recommendedName>
        <fullName evidence="5">Pentatricopeptide repeat-containing protein-mitochondrial domain-containing protein</fullName>
    </recommendedName>
</protein>
<dbReference type="PROSITE" id="PS51375">
    <property type="entry name" value="PPR"/>
    <property type="match status" value="3"/>
</dbReference>
<dbReference type="EMBL" id="OY731400">
    <property type="protein sequence ID" value="CAJ1942011.1"/>
    <property type="molecule type" value="Genomic_DNA"/>
</dbReference>
<evidence type="ECO:0000313" key="6">
    <source>
        <dbReference type="EMBL" id="CAJ1942011.1"/>
    </source>
</evidence>
<evidence type="ECO:0000256" key="3">
    <source>
        <dbReference type="PROSITE-ProRule" id="PRU00708"/>
    </source>
</evidence>
<dbReference type="InterPro" id="IPR051240">
    <property type="entry name" value="Mito_RNA-Proc/Resp"/>
</dbReference>
<proteinExistence type="inferred from homology"/>
<dbReference type="AlphaFoldDB" id="A0AA86SC85"/>
<comment type="similarity">
    <text evidence="1">Belongs to the PPR family. P subfamily.</text>
</comment>
<name>A0AA86SC85_9FABA</name>
<dbReference type="Proteomes" id="UP001189624">
    <property type="component" value="Chromosome 3"/>
</dbReference>
<dbReference type="GO" id="GO:0003729">
    <property type="term" value="F:mRNA binding"/>
    <property type="evidence" value="ECO:0007669"/>
    <property type="project" value="TreeGrafter"/>
</dbReference>
<feature type="repeat" description="PPR" evidence="3">
    <location>
        <begin position="371"/>
        <end position="405"/>
    </location>
</feature>
<keyword evidence="7" id="KW-1185">Reference proteome</keyword>
<sequence>MYHRFTPHTIESAHKNLPLLHYSAELSSLRRVSELNHPFDAPPRTHRFMNRQMEAVAENPARSRGLKYPPSINPNKPQPPPIPKPNQFPSHIDAPNVSSTARALCDILTRTSPHDIETALSSSGIVPEEDLVNEVLKLSYNYPSSAVKFFRWAGRGKKHPAHTWNLMVDLLGKNQLFEPMWDAVRSMKQEDKLSLSTFASVFQSYCAAGRFNEAFMSFDVMDRYGVKQDVVALNSLLSAICTEDNQTSAGLEFLERIKGKVSPDGDTFAILLEGWQKEGNAAKAKITFGDMVAQVGWDKDNVAAYDAFFMTLFHADLMDDVVRFLQVMKDHDCFPGLKFFTNALDALVKRNDAHHAAPMWDVMVSGELVPNLIMYNAMIGLLCNNAVVDHAFRLLDEMAFHGAFPDSLTYNMIFECLVKNKKARETERFFAEMIKNEWPPTGSNCAAAIAMLFDCDDPEAAHEIWNYVVENRVKPLDESANAMLVGLCNMSRFSEVKRLAEDVLDRRIKVYESTMTLLKDAFYREGRSSRDRYDSLYRKWKAHVQL</sequence>
<dbReference type="InterPro" id="IPR057027">
    <property type="entry name" value="TPR_mt"/>
</dbReference>
<reference evidence="6" key="1">
    <citation type="submission" date="2023-10" db="EMBL/GenBank/DDBJ databases">
        <authorList>
            <person name="Domelevo Entfellner J.-B."/>
        </authorList>
    </citation>
    <scope>NUCLEOTIDE SEQUENCE</scope>
</reference>
<evidence type="ECO:0000256" key="4">
    <source>
        <dbReference type="SAM" id="MobiDB-lite"/>
    </source>
</evidence>
<dbReference type="Gramene" id="rna-AYBTSS11_LOCUS10619">
    <property type="protein sequence ID" value="CAJ1942011.1"/>
    <property type="gene ID" value="gene-AYBTSS11_LOCUS10619"/>
</dbReference>
<dbReference type="Gene3D" id="1.25.40.10">
    <property type="entry name" value="Tetratricopeptide repeat domain"/>
    <property type="match status" value="2"/>
</dbReference>
<dbReference type="NCBIfam" id="TIGR00756">
    <property type="entry name" value="PPR"/>
    <property type="match status" value="2"/>
</dbReference>
<evidence type="ECO:0000256" key="2">
    <source>
        <dbReference type="ARBA" id="ARBA00022737"/>
    </source>
</evidence>
<dbReference type="InterPro" id="IPR002885">
    <property type="entry name" value="PPR_rpt"/>
</dbReference>
<gene>
    <name evidence="6" type="ORF">AYBTSS11_LOCUS10619</name>
</gene>
<feature type="compositionally biased region" description="Pro residues" evidence="4">
    <location>
        <begin position="76"/>
        <end position="86"/>
    </location>
</feature>